<evidence type="ECO:0000256" key="3">
    <source>
        <dbReference type="ARBA" id="ARBA00022827"/>
    </source>
</evidence>
<dbReference type="EMBL" id="QICA01000001">
    <property type="protein sequence ID" value="RNL40009.1"/>
    <property type="molecule type" value="Genomic_DNA"/>
</dbReference>
<evidence type="ECO:0000313" key="6">
    <source>
        <dbReference type="EMBL" id="RNL40009.1"/>
    </source>
</evidence>
<dbReference type="GO" id="GO:0008202">
    <property type="term" value="P:steroid metabolic process"/>
    <property type="evidence" value="ECO:0007669"/>
    <property type="project" value="UniProtKB-ARBA"/>
</dbReference>
<comment type="caution">
    <text evidence="6">The sequence shown here is derived from an EMBL/GenBank/DDBJ whole genome shotgun (WGS) entry which is preliminary data.</text>
</comment>
<accession>A0A3N0AZM9</accession>
<dbReference type="PANTHER" id="PTHR43400:SF10">
    <property type="entry name" value="3-OXOSTEROID 1-DEHYDROGENASE"/>
    <property type="match status" value="1"/>
</dbReference>
<dbReference type="Pfam" id="PF00890">
    <property type="entry name" value="FAD_binding_2"/>
    <property type="match status" value="1"/>
</dbReference>
<feature type="domain" description="FAD-dependent oxidoreductase 2 FAD-binding" evidence="5">
    <location>
        <begin position="54"/>
        <end position="506"/>
    </location>
</feature>
<evidence type="ECO:0000256" key="2">
    <source>
        <dbReference type="ARBA" id="ARBA00022630"/>
    </source>
</evidence>
<keyword evidence="7" id="KW-1185">Reference proteome</keyword>
<evidence type="ECO:0000256" key="4">
    <source>
        <dbReference type="ARBA" id="ARBA00023002"/>
    </source>
</evidence>
<keyword evidence="2" id="KW-0285">Flavoprotein</keyword>
<protein>
    <submittedName>
        <fullName evidence="6">FAD-binding protein</fullName>
    </submittedName>
</protein>
<dbReference type="GO" id="GO:0033765">
    <property type="term" value="F:steroid dehydrogenase activity, acting on the CH-CH group of donors"/>
    <property type="evidence" value="ECO:0007669"/>
    <property type="project" value="UniProtKB-ARBA"/>
</dbReference>
<organism evidence="6 7">
    <name type="scientific">Adlercreutzia equolifaciens subsp. celatus DSM 18785</name>
    <dbReference type="NCBI Taxonomy" id="1121021"/>
    <lineage>
        <taxon>Bacteria</taxon>
        <taxon>Bacillati</taxon>
        <taxon>Actinomycetota</taxon>
        <taxon>Coriobacteriia</taxon>
        <taxon>Eggerthellales</taxon>
        <taxon>Eggerthellaceae</taxon>
        <taxon>Adlercreutzia</taxon>
    </lineage>
</organism>
<dbReference type="AlphaFoldDB" id="A0A3N0AZM9"/>
<keyword evidence="3" id="KW-0274">FAD</keyword>
<dbReference type="InterPro" id="IPR006311">
    <property type="entry name" value="TAT_signal"/>
</dbReference>
<dbReference type="Gene3D" id="3.90.700.10">
    <property type="entry name" value="Succinate dehydrogenase/fumarate reductase flavoprotein, catalytic domain"/>
    <property type="match status" value="1"/>
</dbReference>
<dbReference type="NCBIfam" id="TIGR01409">
    <property type="entry name" value="TAT_signal_seq"/>
    <property type="match status" value="1"/>
</dbReference>
<keyword evidence="4" id="KW-0560">Oxidoreductase</keyword>
<sequence length="527" mass="55437">MNLNEGLNRRSFLKGAALMGGAAAFAGMAGCAPQTPAAQELSSTGDDFWDKETDVVIVGAGGGGLASAVEASAAGKEVIVCEVMSGVGMSNSAICAGMIQGACSSVQKDAGVEDTVDGFDKYLAALGEGFENPELRRLYAEKSGETIDWLIEQGAPLTAEGLSASGTMVEYYTDVTPAVPRMHWVDGQTGAAITEPLYKKAVDQGVVFEFETQVLKILTNESDEVIGVRVRNGNKECSIKARLGVILNTSGYTRNPEMIRGYMSLQIPGMSNEYPIIGSYGSPWQKGDGILMASAVGAKLTNMWQCYNVAPGIAIKSEDNKAGLISNPGIYVSADGKRHVNEARNNRPGGRPTENTMGEIWKQPGGFIWAIWDAAGIEKAGSFLSEGLKDEIASGDIIEADSLEALAAVIEVDPETLKQTVEEYNANIIAGTDPLGRVEGEPLTEAPFYAAHSVGVTPDTAGGVCVNTNTQVISVFEDQIIPRLYAVGNMVGGFKGKVNAGCGQALGWTYTSGRIAGQHVVTLEPLA</sequence>
<name>A0A3N0AZM9_9ACTN</name>
<dbReference type="Gene3D" id="3.50.50.60">
    <property type="entry name" value="FAD/NAD(P)-binding domain"/>
    <property type="match status" value="1"/>
</dbReference>
<reference evidence="6 7" key="1">
    <citation type="journal article" date="2019" name="Microbiol. Resour. Announc.">
        <title>Draft Genome Sequences of Type Strains of Gordonibacter faecihominis, Paraeggerthella hongkongensis, Parvibacter caecicola,Slackia equolifaciens, Slackia faecicanis, and Slackia isoflavoniconvertens.</title>
        <authorList>
            <person name="Danylec N."/>
            <person name="Stoll D.A."/>
            <person name="Dotsch A."/>
            <person name="Huch M."/>
        </authorList>
    </citation>
    <scope>NUCLEOTIDE SEQUENCE [LARGE SCALE GENOMIC DNA]</scope>
    <source>
        <strain evidence="6 7">DSM 18785</strain>
    </source>
</reference>
<dbReference type="PANTHER" id="PTHR43400">
    <property type="entry name" value="FUMARATE REDUCTASE"/>
    <property type="match status" value="1"/>
</dbReference>
<dbReference type="InterPro" id="IPR050315">
    <property type="entry name" value="FAD-oxidoreductase_2"/>
</dbReference>
<dbReference type="Proteomes" id="UP000278327">
    <property type="component" value="Unassembled WGS sequence"/>
</dbReference>
<evidence type="ECO:0000259" key="5">
    <source>
        <dbReference type="Pfam" id="PF00890"/>
    </source>
</evidence>
<dbReference type="SUPFAM" id="SSF56425">
    <property type="entry name" value="Succinate dehydrogenase/fumarate reductase flavoprotein, catalytic domain"/>
    <property type="match status" value="1"/>
</dbReference>
<dbReference type="PROSITE" id="PS51318">
    <property type="entry name" value="TAT"/>
    <property type="match status" value="1"/>
</dbReference>
<dbReference type="SUPFAM" id="SSF51905">
    <property type="entry name" value="FAD/NAD(P)-binding domain"/>
    <property type="match status" value="1"/>
</dbReference>
<dbReference type="PRINTS" id="PR00411">
    <property type="entry name" value="PNDRDTASEI"/>
</dbReference>
<dbReference type="RefSeq" id="WP_117284770.1">
    <property type="nucleotide sequence ID" value="NZ_JAMTCE010000001.1"/>
</dbReference>
<dbReference type="InterPro" id="IPR019546">
    <property type="entry name" value="TAT_signal_bac_arc"/>
</dbReference>
<gene>
    <name evidence="6" type="ORF">DMP10_00105</name>
</gene>
<dbReference type="InterPro" id="IPR036188">
    <property type="entry name" value="FAD/NAD-bd_sf"/>
</dbReference>
<dbReference type="InterPro" id="IPR027477">
    <property type="entry name" value="Succ_DH/fumarate_Rdtase_cat_sf"/>
</dbReference>
<evidence type="ECO:0000256" key="1">
    <source>
        <dbReference type="ARBA" id="ARBA00001974"/>
    </source>
</evidence>
<evidence type="ECO:0000313" key="7">
    <source>
        <dbReference type="Proteomes" id="UP000278327"/>
    </source>
</evidence>
<dbReference type="InterPro" id="IPR003953">
    <property type="entry name" value="FAD-dep_OxRdtase_2_FAD-bd"/>
</dbReference>
<proteinExistence type="predicted"/>
<comment type="cofactor">
    <cofactor evidence="1">
        <name>FAD</name>
        <dbReference type="ChEBI" id="CHEBI:57692"/>
    </cofactor>
</comment>